<gene>
    <name evidence="1" type="ORF">RPERSI_LOCUS7551</name>
</gene>
<dbReference type="EMBL" id="CAJVQC010012882">
    <property type="protein sequence ID" value="CAG8642800.1"/>
    <property type="molecule type" value="Genomic_DNA"/>
</dbReference>
<name>A0ACA9NF87_9GLOM</name>
<evidence type="ECO:0000313" key="2">
    <source>
        <dbReference type="Proteomes" id="UP000789920"/>
    </source>
</evidence>
<organism evidence="1 2">
    <name type="scientific">Racocetra persica</name>
    <dbReference type="NCBI Taxonomy" id="160502"/>
    <lineage>
        <taxon>Eukaryota</taxon>
        <taxon>Fungi</taxon>
        <taxon>Fungi incertae sedis</taxon>
        <taxon>Mucoromycota</taxon>
        <taxon>Glomeromycotina</taxon>
        <taxon>Glomeromycetes</taxon>
        <taxon>Diversisporales</taxon>
        <taxon>Gigasporaceae</taxon>
        <taxon>Racocetra</taxon>
    </lineage>
</organism>
<evidence type="ECO:0000313" key="1">
    <source>
        <dbReference type="EMBL" id="CAG8642800.1"/>
    </source>
</evidence>
<feature type="non-terminal residue" evidence="1">
    <location>
        <position position="64"/>
    </location>
</feature>
<sequence length="64" mass="7410">MLTITQQKQTQHANKKRHHLEFNIGDKVLLSTKNIVSPTDKQRPTKKLLPKYVGPYLITKIISK</sequence>
<accession>A0ACA9NF87</accession>
<keyword evidence="2" id="KW-1185">Reference proteome</keyword>
<proteinExistence type="predicted"/>
<protein>
    <submittedName>
        <fullName evidence="1">33162_t:CDS:1</fullName>
    </submittedName>
</protein>
<comment type="caution">
    <text evidence="1">The sequence shown here is derived from an EMBL/GenBank/DDBJ whole genome shotgun (WGS) entry which is preliminary data.</text>
</comment>
<dbReference type="Proteomes" id="UP000789920">
    <property type="component" value="Unassembled WGS sequence"/>
</dbReference>
<reference evidence="1" key="1">
    <citation type="submission" date="2021-06" db="EMBL/GenBank/DDBJ databases">
        <authorList>
            <person name="Kallberg Y."/>
            <person name="Tangrot J."/>
            <person name="Rosling A."/>
        </authorList>
    </citation>
    <scope>NUCLEOTIDE SEQUENCE</scope>
    <source>
        <strain evidence="1">MA461A</strain>
    </source>
</reference>